<evidence type="ECO:0000256" key="1">
    <source>
        <dbReference type="ARBA" id="ARBA00004953"/>
    </source>
</evidence>
<evidence type="ECO:0000256" key="2">
    <source>
        <dbReference type="ARBA" id="ARBA00005879"/>
    </source>
</evidence>
<dbReference type="InterPro" id="IPR014776">
    <property type="entry name" value="4pyrrole_Mease_sub2"/>
</dbReference>
<dbReference type="EMBL" id="SOML01000014">
    <property type="protein sequence ID" value="TFD93139.1"/>
    <property type="molecule type" value="Genomic_DNA"/>
</dbReference>
<dbReference type="GO" id="GO:0009236">
    <property type="term" value="P:cobalamin biosynthetic process"/>
    <property type="evidence" value="ECO:0007669"/>
    <property type="project" value="UniProtKB-UniRule"/>
</dbReference>
<dbReference type="PIRSF" id="PIRSF036427">
    <property type="entry name" value="Precrrn-2_mtase"/>
    <property type="match status" value="1"/>
</dbReference>
<evidence type="ECO:0000256" key="6">
    <source>
        <dbReference type="ARBA" id="ARBA00022691"/>
    </source>
</evidence>
<keyword evidence="6" id="KW-0949">S-adenosyl-L-methionine</keyword>
<dbReference type="InterPro" id="IPR014777">
    <property type="entry name" value="4pyrrole_Mease_sub1"/>
</dbReference>
<feature type="domain" description="Tetrapyrrole methylase" evidence="8">
    <location>
        <begin position="5"/>
        <end position="219"/>
    </location>
</feature>
<evidence type="ECO:0000256" key="5">
    <source>
        <dbReference type="ARBA" id="ARBA00022679"/>
    </source>
</evidence>
<keyword evidence="3" id="KW-0169">Cobalamin biosynthesis</keyword>
<accession>A0A4Y8L0Y9</accession>
<keyword evidence="4 9" id="KW-0489">Methyltransferase</keyword>
<organism evidence="9 10">
    <name type="scientific">Dysgonomonas capnocytophagoides</name>
    <dbReference type="NCBI Taxonomy" id="45254"/>
    <lineage>
        <taxon>Bacteria</taxon>
        <taxon>Pseudomonadati</taxon>
        <taxon>Bacteroidota</taxon>
        <taxon>Bacteroidia</taxon>
        <taxon>Bacteroidales</taxon>
        <taxon>Dysgonomonadaceae</taxon>
        <taxon>Dysgonomonas</taxon>
    </lineage>
</organism>
<name>A0A4Y8L0Y9_9BACT</name>
<dbReference type="Gene3D" id="3.30.950.10">
    <property type="entry name" value="Methyltransferase, Cobalt-precorrin-4 Transmethylase, Domain 2"/>
    <property type="match status" value="1"/>
</dbReference>
<protein>
    <submittedName>
        <fullName evidence="9">Precorrin-2 C(20)-methyltransferase</fullName>
    </submittedName>
</protein>
<dbReference type="Gene3D" id="3.40.1010.10">
    <property type="entry name" value="Cobalt-precorrin-4 Transmethylase, Domain 1"/>
    <property type="match status" value="1"/>
</dbReference>
<gene>
    <name evidence="9" type="ORF">E2605_17455</name>
</gene>
<dbReference type="InterPro" id="IPR003043">
    <property type="entry name" value="Uropor_MeTrfase_CS"/>
</dbReference>
<evidence type="ECO:0000256" key="7">
    <source>
        <dbReference type="PIRNR" id="PIRNR036427"/>
    </source>
</evidence>
<sequence>MMYPITFVSLGPGEAELITLKGLKALQTADCIYYPATISKEGTVSSRALDIMSELDIDTRKGIPFHVPMSKDRTKAIAAYANVTRDAELQYKDSKKVAIVAEGDAGFYSSIHYIFETLEQDNIPVNRVAGVPAFIAAGALAGIHVVKLEEELNVVPGIISSDELTEKINLGKVIVIMKVSLCADAIKECIGNNKNAVFHYFENVGVKDLEYYTTDIQEILKRKIPYFSLMIIQGNPL</sequence>
<dbReference type="STRING" id="1121485.GCA_000426485_00697"/>
<dbReference type="OrthoDB" id="9815856at2"/>
<dbReference type="InterPro" id="IPR000878">
    <property type="entry name" value="4pyrrol_Mease"/>
</dbReference>
<evidence type="ECO:0000313" key="10">
    <source>
        <dbReference type="Proteomes" id="UP000297861"/>
    </source>
</evidence>
<evidence type="ECO:0000256" key="3">
    <source>
        <dbReference type="ARBA" id="ARBA00022573"/>
    </source>
</evidence>
<evidence type="ECO:0000259" key="8">
    <source>
        <dbReference type="Pfam" id="PF00590"/>
    </source>
</evidence>
<dbReference type="InterPro" id="IPR035996">
    <property type="entry name" value="4pyrrol_Methylase_sf"/>
</dbReference>
<keyword evidence="5 9" id="KW-0808">Transferase</keyword>
<dbReference type="PROSITE" id="PS00839">
    <property type="entry name" value="SUMT_1"/>
    <property type="match status" value="1"/>
</dbReference>
<comment type="caution">
    <text evidence="9">The sequence shown here is derived from an EMBL/GenBank/DDBJ whole genome shotgun (WGS) entry which is preliminary data.</text>
</comment>
<evidence type="ECO:0000313" key="9">
    <source>
        <dbReference type="EMBL" id="TFD93139.1"/>
    </source>
</evidence>
<dbReference type="CDD" id="cd11645">
    <property type="entry name" value="Precorrin_2_C20_MT"/>
    <property type="match status" value="1"/>
</dbReference>
<dbReference type="InterPro" id="IPR012382">
    <property type="entry name" value="CobI/CbiL"/>
</dbReference>
<dbReference type="AlphaFoldDB" id="A0A4Y8L0Y9"/>
<dbReference type="GO" id="GO:0030788">
    <property type="term" value="F:precorrin-2 C20-methyltransferase activity"/>
    <property type="evidence" value="ECO:0007669"/>
    <property type="project" value="InterPro"/>
</dbReference>
<dbReference type="RefSeq" id="WP_134437407.1">
    <property type="nucleotide sequence ID" value="NZ_SOML01000014.1"/>
</dbReference>
<evidence type="ECO:0000256" key="4">
    <source>
        <dbReference type="ARBA" id="ARBA00022603"/>
    </source>
</evidence>
<dbReference type="PANTHER" id="PTHR43467:SF2">
    <property type="entry name" value="COBALT-PRECORRIN-2 C(20)-METHYLTRANSFERASE"/>
    <property type="match status" value="1"/>
</dbReference>
<comment type="similarity">
    <text evidence="2 7">Belongs to the precorrin methyltransferase family.</text>
</comment>
<dbReference type="Pfam" id="PF00590">
    <property type="entry name" value="TP_methylase"/>
    <property type="match status" value="1"/>
</dbReference>
<dbReference type="PANTHER" id="PTHR43467">
    <property type="entry name" value="COBALT-PRECORRIN-2 C(20)-METHYLTRANSFERASE"/>
    <property type="match status" value="1"/>
</dbReference>
<reference evidence="9 10" key="1">
    <citation type="submission" date="2019-03" db="EMBL/GenBank/DDBJ databases">
        <title>San Antonio Military Medical Center submission to MRSN (WRAIR), pending publication.</title>
        <authorList>
            <person name="Blyth D.M."/>
            <person name="Mccarthy S.L."/>
            <person name="Schall S.E."/>
            <person name="Stam J.A."/>
            <person name="Ong A.C."/>
            <person name="Mcgann P.T."/>
        </authorList>
    </citation>
    <scope>NUCLEOTIDE SEQUENCE [LARGE SCALE GENOMIC DNA]</scope>
    <source>
        <strain evidence="9 10">MRSN571793</strain>
    </source>
</reference>
<dbReference type="GO" id="GO:0032259">
    <property type="term" value="P:methylation"/>
    <property type="evidence" value="ECO:0007669"/>
    <property type="project" value="UniProtKB-KW"/>
</dbReference>
<dbReference type="SUPFAM" id="SSF53790">
    <property type="entry name" value="Tetrapyrrole methylase"/>
    <property type="match status" value="1"/>
</dbReference>
<comment type="pathway">
    <text evidence="1">Cofactor biosynthesis; adenosylcobalamin biosynthesis.</text>
</comment>
<dbReference type="Proteomes" id="UP000297861">
    <property type="component" value="Unassembled WGS sequence"/>
</dbReference>
<proteinExistence type="inferred from homology"/>
<keyword evidence="10" id="KW-1185">Reference proteome</keyword>